<protein>
    <submittedName>
        <fullName evidence="2">Uncharacterized protein</fullName>
    </submittedName>
</protein>
<feature type="compositionally biased region" description="Gly residues" evidence="1">
    <location>
        <begin position="99"/>
        <end position="108"/>
    </location>
</feature>
<keyword evidence="3" id="KW-1185">Reference proteome</keyword>
<feature type="region of interest" description="Disordered" evidence="1">
    <location>
        <begin position="90"/>
        <end position="127"/>
    </location>
</feature>
<proteinExistence type="predicted"/>
<feature type="region of interest" description="Disordered" evidence="1">
    <location>
        <begin position="1"/>
        <end position="27"/>
    </location>
</feature>
<evidence type="ECO:0000313" key="3">
    <source>
        <dbReference type="Proteomes" id="UP001152523"/>
    </source>
</evidence>
<organism evidence="2 3">
    <name type="scientific">Cuscuta epithymum</name>
    <dbReference type="NCBI Taxonomy" id="186058"/>
    <lineage>
        <taxon>Eukaryota</taxon>
        <taxon>Viridiplantae</taxon>
        <taxon>Streptophyta</taxon>
        <taxon>Embryophyta</taxon>
        <taxon>Tracheophyta</taxon>
        <taxon>Spermatophyta</taxon>
        <taxon>Magnoliopsida</taxon>
        <taxon>eudicotyledons</taxon>
        <taxon>Gunneridae</taxon>
        <taxon>Pentapetalae</taxon>
        <taxon>asterids</taxon>
        <taxon>lamiids</taxon>
        <taxon>Solanales</taxon>
        <taxon>Convolvulaceae</taxon>
        <taxon>Cuscuteae</taxon>
        <taxon>Cuscuta</taxon>
        <taxon>Cuscuta subgen. Cuscuta</taxon>
    </lineage>
</organism>
<dbReference type="Proteomes" id="UP001152523">
    <property type="component" value="Unassembled WGS sequence"/>
</dbReference>
<dbReference type="AlphaFoldDB" id="A0AAV0DN64"/>
<comment type="caution">
    <text evidence="2">The sequence shown here is derived from an EMBL/GenBank/DDBJ whole genome shotgun (WGS) entry which is preliminary data.</text>
</comment>
<evidence type="ECO:0000313" key="2">
    <source>
        <dbReference type="EMBL" id="CAH9105336.1"/>
    </source>
</evidence>
<evidence type="ECO:0000256" key="1">
    <source>
        <dbReference type="SAM" id="MobiDB-lite"/>
    </source>
</evidence>
<dbReference type="EMBL" id="CAMAPF010000131">
    <property type="protein sequence ID" value="CAH9105336.1"/>
    <property type="molecule type" value="Genomic_DNA"/>
</dbReference>
<feature type="compositionally biased region" description="Basic and acidic residues" evidence="1">
    <location>
        <begin position="15"/>
        <end position="27"/>
    </location>
</feature>
<accession>A0AAV0DN64</accession>
<feature type="compositionally biased region" description="Basic residues" evidence="1">
    <location>
        <begin position="110"/>
        <end position="127"/>
    </location>
</feature>
<name>A0AAV0DN64_9ASTE</name>
<gene>
    <name evidence="2" type="ORF">CEPIT_LOCUS17168</name>
</gene>
<sequence length="127" mass="14730">MHGGRGASNSAQLQRELEEQREQERRTRKWLEAMEQQMQHFTATYRPEMYIRHPETTPQVLHMGNMGYHSNTGLSMPAMGSFGSFPYENFNQFQTPDGNRGGIRGSSRGGSRHPTRRARRARRRLSH</sequence>
<reference evidence="2" key="1">
    <citation type="submission" date="2022-07" db="EMBL/GenBank/DDBJ databases">
        <authorList>
            <person name="Macas J."/>
            <person name="Novak P."/>
            <person name="Neumann P."/>
        </authorList>
    </citation>
    <scope>NUCLEOTIDE SEQUENCE</scope>
</reference>